<keyword evidence="1" id="KW-1133">Transmembrane helix</keyword>
<comment type="caution">
    <text evidence="2">The sequence shown here is derived from an EMBL/GenBank/DDBJ whole genome shotgun (WGS) entry which is preliminary data.</text>
</comment>
<organism evidence="2">
    <name type="scientific">hydrocarbon metagenome</name>
    <dbReference type="NCBI Taxonomy" id="938273"/>
    <lineage>
        <taxon>unclassified sequences</taxon>
        <taxon>metagenomes</taxon>
        <taxon>ecological metagenomes</taxon>
    </lineage>
</organism>
<keyword evidence="1" id="KW-0812">Transmembrane</keyword>
<dbReference type="EMBL" id="LNQE01000637">
    <property type="protein sequence ID" value="KUG25632.1"/>
    <property type="molecule type" value="Genomic_DNA"/>
</dbReference>
<feature type="transmembrane region" description="Helical" evidence="1">
    <location>
        <begin position="12"/>
        <end position="32"/>
    </location>
</feature>
<dbReference type="AlphaFoldDB" id="A0A0W8FXL3"/>
<gene>
    <name evidence="2" type="ORF">ASZ90_004543</name>
</gene>
<sequence length="467" mass="52385">MKTRTKTRTKTLFYLFLLTFAFILCPLSFLLVSCNTTEPPPVNGNDKPKPKITLTVDDTSPTEVWLNLITENISLPDTLKLIRNNDTVKTIELFDSSYVIYEDSLLPSQSYSYQVTSIEYQVSSEPVTAVTMDTTSHDFTWEIFEFGEHGNSILRDVAIIDENNIWAVGAIYLKDSTGANDSKAYNAVHWDGIEWNYIRINFPTICGQPNFTPYPANAIFYFGDGEVWISSSGDKIAVLKNNLQQSQFCLPSEVAMSINKIWGTSSNNIYIVGGNGSIAHYNGTSWRKIESPIGAGGTDVDLRDVTGNQNGTEIYISGYSTDYSKSVLMKLSNNVLNMIWENKTLQDTPPYGSTVNSIKLLNNDLFIASNIGVFRKKLKYTLPDKKLYYPPRWVYKVTGTNVNDTYSVGDRLSITHFNGSSERQVFIDYSQVSPLYSADSKENIIVAVGTKVENVLYHKAIILIGRK</sequence>
<proteinExistence type="predicted"/>
<name>A0A0W8FXL3_9ZZZZ</name>
<dbReference type="PROSITE" id="PS51257">
    <property type="entry name" value="PROKAR_LIPOPROTEIN"/>
    <property type="match status" value="1"/>
</dbReference>
<evidence type="ECO:0000256" key="1">
    <source>
        <dbReference type="SAM" id="Phobius"/>
    </source>
</evidence>
<protein>
    <recommendedName>
        <fullName evidence="3">Glucosyl transferase</fullName>
    </recommendedName>
</protein>
<keyword evidence="1" id="KW-0472">Membrane</keyword>
<accession>A0A0W8FXL3</accession>
<reference evidence="2" key="1">
    <citation type="journal article" date="2015" name="Proc. Natl. Acad. Sci. U.S.A.">
        <title>Networks of energetic and metabolic interactions define dynamics in microbial communities.</title>
        <authorList>
            <person name="Embree M."/>
            <person name="Liu J.K."/>
            <person name="Al-Bassam M.M."/>
            <person name="Zengler K."/>
        </authorList>
    </citation>
    <scope>NUCLEOTIDE SEQUENCE</scope>
</reference>
<evidence type="ECO:0008006" key="3">
    <source>
        <dbReference type="Google" id="ProtNLM"/>
    </source>
</evidence>
<evidence type="ECO:0000313" key="2">
    <source>
        <dbReference type="EMBL" id="KUG25632.1"/>
    </source>
</evidence>